<dbReference type="SUPFAM" id="SSF53474">
    <property type="entry name" value="alpha/beta-Hydrolases"/>
    <property type="match status" value="1"/>
</dbReference>
<gene>
    <name evidence="2" type="ORF">B2G88_10585</name>
</gene>
<dbReference type="Pfam" id="PF12697">
    <property type="entry name" value="Abhydrolase_6"/>
    <property type="match status" value="1"/>
</dbReference>
<comment type="caution">
    <text evidence="2">The sequence shown here is derived from an EMBL/GenBank/DDBJ whole genome shotgun (WGS) entry which is preliminary data.</text>
</comment>
<dbReference type="Gene3D" id="3.40.50.1820">
    <property type="entry name" value="alpha/beta hydrolase"/>
    <property type="match status" value="1"/>
</dbReference>
<protein>
    <submittedName>
        <fullName evidence="2">Alpha/beta hydrolase</fullName>
    </submittedName>
</protein>
<evidence type="ECO:0000259" key="1">
    <source>
        <dbReference type="Pfam" id="PF12697"/>
    </source>
</evidence>
<evidence type="ECO:0000313" key="2">
    <source>
        <dbReference type="EMBL" id="OVE84816.1"/>
    </source>
</evidence>
<dbReference type="InterPro" id="IPR029058">
    <property type="entry name" value="AB_hydrolase_fold"/>
</dbReference>
<dbReference type="EMBL" id="MWPH01000002">
    <property type="protein sequence ID" value="OVE84816.1"/>
    <property type="molecule type" value="Genomic_DNA"/>
</dbReference>
<dbReference type="Proteomes" id="UP000196084">
    <property type="component" value="Unassembled WGS sequence"/>
</dbReference>
<name>A0A202E961_9EURY</name>
<dbReference type="PRINTS" id="PR00111">
    <property type="entry name" value="ABHYDROLASE"/>
</dbReference>
<dbReference type="InterPro" id="IPR000073">
    <property type="entry name" value="AB_hydrolase_1"/>
</dbReference>
<dbReference type="PANTHER" id="PTHR46438">
    <property type="entry name" value="ALPHA/BETA-HYDROLASES SUPERFAMILY PROTEIN"/>
    <property type="match status" value="1"/>
</dbReference>
<dbReference type="OrthoDB" id="194600at2157"/>
<accession>A0A202E961</accession>
<dbReference type="AlphaFoldDB" id="A0A202E961"/>
<sequence length="323" mass="35121">MNARTVLGAALGSVGAAVVGNRLLTKRAGDLENPLEGVERTYRWRGMETRYTVAGDPNDPDMLLLHGVHAGASSNEFSPVFERLAEDYHVFAVDLPGFGRSNRPPLVYSPTLYAEFIRDFAGDVTESPLVVASSLTGAFAVDAAGDAELESEFAHLVLICPTGDTGDERPWLRTLVRTPILGTTLFNLFASKPSLRYFYDRDGYYESDRIDAEEIAYAWDSAHQPGARYAPASFAAGTLDPEFDLATELAALETDTTLVWGRDSELVPLRDGRDLATAADLDLVVIDYATQLPHAEHPDRFVEYLTAELLEAGPAGADTSSDE</sequence>
<dbReference type="PANTHER" id="PTHR46438:SF2">
    <property type="entry name" value="ALPHA_BETA-HYDROLASES SUPERFAMILY PROTEIN"/>
    <property type="match status" value="1"/>
</dbReference>
<evidence type="ECO:0000313" key="3">
    <source>
        <dbReference type="Proteomes" id="UP000196084"/>
    </source>
</evidence>
<keyword evidence="2" id="KW-0378">Hydrolase</keyword>
<feature type="domain" description="AB hydrolase-1" evidence="1">
    <location>
        <begin position="63"/>
        <end position="303"/>
    </location>
</feature>
<dbReference type="GO" id="GO:0016787">
    <property type="term" value="F:hydrolase activity"/>
    <property type="evidence" value="ECO:0007669"/>
    <property type="project" value="UniProtKB-KW"/>
</dbReference>
<dbReference type="RefSeq" id="WP_054862982.1">
    <property type="nucleotide sequence ID" value="NZ_MWPH01000002.1"/>
</dbReference>
<organism evidence="2 3">
    <name type="scientific">Natronolimnobius baerhuensis</name>
    <dbReference type="NCBI Taxonomy" id="253108"/>
    <lineage>
        <taxon>Archaea</taxon>
        <taxon>Methanobacteriati</taxon>
        <taxon>Methanobacteriota</taxon>
        <taxon>Stenosarchaea group</taxon>
        <taxon>Halobacteria</taxon>
        <taxon>Halobacteriales</taxon>
        <taxon>Natrialbaceae</taxon>
        <taxon>Natronolimnobius</taxon>
    </lineage>
</organism>
<reference evidence="2 3" key="1">
    <citation type="submission" date="2017-02" db="EMBL/GenBank/DDBJ databases">
        <title>Natronthermophilus aegyptiacus gen. nov.,sp. nov., an aerobic, extremely halophilic alkalithermophilic archaeon isolated from the athalassohaline Wadi An Natrun, Egypt.</title>
        <authorList>
            <person name="Zhao B."/>
        </authorList>
    </citation>
    <scope>NUCLEOTIDE SEQUENCE [LARGE SCALE GENOMIC DNA]</scope>
    <source>
        <strain evidence="2 3">CGMCC 1.3597</strain>
    </source>
</reference>
<keyword evidence="3" id="KW-1185">Reference proteome</keyword>
<proteinExistence type="predicted"/>